<name>D2R435_PIRSD</name>
<organism evidence="2 3">
    <name type="scientific">Pirellula staleyi (strain ATCC 27377 / DSM 6068 / ICPB 4128)</name>
    <name type="common">Pirella staleyi</name>
    <dbReference type="NCBI Taxonomy" id="530564"/>
    <lineage>
        <taxon>Bacteria</taxon>
        <taxon>Pseudomonadati</taxon>
        <taxon>Planctomycetota</taxon>
        <taxon>Planctomycetia</taxon>
        <taxon>Pirellulales</taxon>
        <taxon>Pirellulaceae</taxon>
        <taxon>Pirellula</taxon>
    </lineage>
</organism>
<protein>
    <submittedName>
        <fullName evidence="2">Uncharacterized protein</fullName>
    </submittedName>
</protein>
<dbReference type="EMBL" id="CP001848">
    <property type="protein sequence ID" value="ADB18884.1"/>
    <property type="molecule type" value="Genomic_DNA"/>
</dbReference>
<gene>
    <name evidence="2" type="ordered locus">Psta_4236</name>
</gene>
<evidence type="ECO:0000313" key="2">
    <source>
        <dbReference type="EMBL" id="ADB18884.1"/>
    </source>
</evidence>
<keyword evidence="1" id="KW-0472">Membrane</keyword>
<dbReference type="Proteomes" id="UP000001887">
    <property type="component" value="Chromosome"/>
</dbReference>
<dbReference type="eggNOG" id="ENOG5033CVZ">
    <property type="taxonomic scope" value="Bacteria"/>
</dbReference>
<proteinExistence type="predicted"/>
<keyword evidence="1" id="KW-0812">Transmembrane</keyword>
<feature type="transmembrane region" description="Helical" evidence="1">
    <location>
        <begin position="138"/>
        <end position="159"/>
    </location>
</feature>
<keyword evidence="1" id="KW-1133">Transmembrane helix</keyword>
<feature type="transmembrane region" description="Helical" evidence="1">
    <location>
        <begin position="72"/>
        <end position="92"/>
    </location>
</feature>
<feature type="transmembrane region" description="Helical" evidence="1">
    <location>
        <begin position="113"/>
        <end position="132"/>
    </location>
</feature>
<dbReference type="HOGENOM" id="CLU_1401336_0_0_0"/>
<evidence type="ECO:0000256" key="1">
    <source>
        <dbReference type="SAM" id="Phobius"/>
    </source>
</evidence>
<dbReference type="KEGG" id="psl:Psta_4236"/>
<keyword evidence="3" id="KW-1185">Reference proteome</keyword>
<dbReference type="STRING" id="530564.Psta_4236"/>
<sequence length="194" mass="21641">MSNINPYAYTPAAPNPFAEQVAVPTGPQVTMWRKGNVLVMFKHAPIPKEICILSNQPATRTLKRNLTWHPPLVYLALLANLIIYAVIAMIMQKKAVIDIPLTEEWYKRRQTRMLIAWSIALLGVVAFIAGVANANSDIVGFLILAGIVMVLGAAVYGIVGCRLVVPQRIDDNYVWLKGVHPDYLNRLPPWPYNP</sequence>
<accession>D2R435</accession>
<dbReference type="OrthoDB" id="285529at2"/>
<reference evidence="2 3" key="1">
    <citation type="journal article" date="2009" name="Stand. Genomic Sci.">
        <title>Complete genome sequence of Pirellula staleyi type strain (ATCC 27377).</title>
        <authorList>
            <person name="Clum A."/>
            <person name="Tindall B.J."/>
            <person name="Sikorski J."/>
            <person name="Ivanova N."/>
            <person name="Mavrommatis K."/>
            <person name="Lucas S."/>
            <person name="Glavina del Rio T."/>
            <person name="Nolan M."/>
            <person name="Chen F."/>
            <person name="Tice H."/>
            <person name="Pitluck S."/>
            <person name="Cheng J.F."/>
            <person name="Chertkov O."/>
            <person name="Brettin T."/>
            <person name="Han C."/>
            <person name="Detter J.C."/>
            <person name="Kuske C."/>
            <person name="Bruce D."/>
            <person name="Goodwin L."/>
            <person name="Ovchinikova G."/>
            <person name="Pati A."/>
            <person name="Mikhailova N."/>
            <person name="Chen A."/>
            <person name="Palaniappan K."/>
            <person name="Land M."/>
            <person name="Hauser L."/>
            <person name="Chang Y.J."/>
            <person name="Jeffries C.D."/>
            <person name="Chain P."/>
            <person name="Rohde M."/>
            <person name="Goker M."/>
            <person name="Bristow J."/>
            <person name="Eisen J.A."/>
            <person name="Markowitz V."/>
            <person name="Hugenholtz P."/>
            <person name="Kyrpides N.C."/>
            <person name="Klenk H.P."/>
            <person name="Lapidus A."/>
        </authorList>
    </citation>
    <scope>NUCLEOTIDE SEQUENCE [LARGE SCALE GENOMIC DNA]</scope>
    <source>
        <strain evidence="3">ATCC 27377 / DSM 6068 / ICPB 4128</strain>
    </source>
</reference>
<evidence type="ECO:0000313" key="3">
    <source>
        <dbReference type="Proteomes" id="UP000001887"/>
    </source>
</evidence>
<dbReference type="AlphaFoldDB" id="D2R435"/>